<dbReference type="RefSeq" id="WP_094155214.1">
    <property type="nucleotide sequence ID" value="NZ_CP020028.1"/>
</dbReference>
<dbReference type="AlphaFoldDB" id="A0A222WMF0"/>
<keyword evidence="7 14" id="KW-0812">Transmembrane</keyword>
<dbReference type="InterPro" id="IPR036890">
    <property type="entry name" value="HATPase_C_sf"/>
</dbReference>
<dbReference type="EC" id="2.7.13.3" evidence="3"/>
<keyword evidence="10" id="KW-0067">ATP-binding</keyword>
<dbReference type="Proteomes" id="UP000214666">
    <property type="component" value="Chromosome"/>
</dbReference>
<keyword evidence="12" id="KW-0902">Two-component regulatory system</keyword>
<dbReference type="InterPro" id="IPR003660">
    <property type="entry name" value="HAMP_dom"/>
</dbReference>
<feature type="domain" description="HAMP" evidence="16">
    <location>
        <begin position="177"/>
        <end position="231"/>
    </location>
</feature>
<proteinExistence type="predicted"/>
<dbReference type="Pfam" id="PF00512">
    <property type="entry name" value="HisKA"/>
    <property type="match status" value="1"/>
</dbReference>
<evidence type="ECO:0000256" key="5">
    <source>
        <dbReference type="ARBA" id="ARBA00022553"/>
    </source>
</evidence>
<dbReference type="Gene3D" id="6.10.340.10">
    <property type="match status" value="1"/>
</dbReference>
<keyword evidence="13 14" id="KW-0472">Membrane</keyword>
<dbReference type="EMBL" id="CP020028">
    <property type="protein sequence ID" value="ASR47647.1"/>
    <property type="molecule type" value="Genomic_DNA"/>
</dbReference>
<dbReference type="FunFam" id="3.30.565.10:FF:000006">
    <property type="entry name" value="Sensor histidine kinase WalK"/>
    <property type="match status" value="1"/>
</dbReference>
<sequence>MKLRTKITLLSSILVMTILLFVDVTVHLLFVKIATRNEREVLQNKWTEIISETGSKMILKNAWGPELKDELSGDTILRVFDQQSHLLYEISRQSRFKLGDIRFNPSQSSQLTDVQGHKILVIHLPVLSPEGNQEGTLEIVEKWDALQNNLDILDTILVTQTIGAMLLSLVGSTILANAILLPISSSIQTMQEIERSLKFKKIPARTHNQDELSQMTATFNRMMDRLEESFQSQQQFVSDASHELNTTLMIIEGYANMLRRWGTRDEEIHKESIESIYEETQRMRTMTQQLLTLASSQQEDPEPYERMELIGCSQQVVAHLKLVHDRQMTILTDEKEIWLDANLTKIKQLLLILLDNALKYSSDPIEILLSTDKKDVHIRVKDYGIGIPAGEVKRVFERFYRVDSSRHRKTGGTGLGLPIAKAITDAHQGTIRMESVEGKGTQVTVTLPRRQQEGLSLR</sequence>
<evidence type="ECO:0000256" key="1">
    <source>
        <dbReference type="ARBA" id="ARBA00000085"/>
    </source>
</evidence>
<dbReference type="InterPro" id="IPR036097">
    <property type="entry name" value="HisK_dim/P_sf"/>
</dbReference>
<dbReference type="InterPro" id="IPR050428">
    <property type="entry name" value="TCS_sensor_his_kinase"/>
</dbReference>
<evidence type="ECO:0000256" key="12">
    <source>
        <dbReference type="ARBA" id="ARBA00023012"/>
    </source>
</evidence>
<evidence type="ECO:0000256" key="4">
    <source>
        <dbReference type="ARBA" id="ARBA00022475"/>
    </source>
</evidence>
<protein>
    <recommendedName>
        <fullName evidence="3">histidine kinase</fullName>
        <ecNumber evidence="3">2.7.13.3</ecNumber>
    </recommendedName>
</protein>
<evidence type="ECO:0000256" key="2">
    <source>
        <dbReference type="ARBA" id="ARBA00004651"/>
    </source>
</evidence>
<keyword evidence="4" id="KW-1003">Cell membrane</keyword>
<keyword evidence="5" id="KW-0597">Phosphoprotein</keyword>
<dbReference type="OrthoDB" id="9786919at2"/>
<evidence type="ECO:0000256" key="9">
    <source>
        <dbReference type="ARBA" id="ARBA00022777"/>
    </source>
</evidence>
<keyword evidence="6" id="KW-0808">Transferase</keyword>
<dbReference type="FunFam" id="1.10.287.130:FF:000001">
    <property type="entry name" value="Two-component sensor histidine kinase"/>
    <property type="match status" value="1"/>
</dbReference>
<evidence type="ECO:0000259" key="15">
    <source>
        <dbReference type="PROSITE" id="PS50109"/>
    </source>
</evidence>
<evidence type="ECO:0000256" key="11">
    <source>
        <dbReference type="ARBA" id="ARBA00022989"/>
    </source>
</evidence>
<keyword evidence="8" id="KW-0547">Nucleotide-binding</keyword>
<keyword evidence="11 14" id="KW-1133">Transmembrane helix</keyword>
<evidence type="ECO:0000256" key="10">
    <source>
        <dbReference type="ARBA" id="ARBA00022840"/>
    </source>
</evidence>
<keyword evidence="18" id="KW-1185">Reference proteome</keyword>
<dbReference type="GO" id="GO:0005886">
    <property type="term" value="C:plasma membrane"/>
    <property type="evidence" value="ECO:0007669"/>
    <property type="project" value="UniProtKB-SubCell"/>
</dbReference>
<evidence type="ECO:0000256" key="6">
    <source>
        <dbReference type="ARBA" id="ARBA00022679"/>
    </source>
</evidence>
<organism evidence="17 18">
    <name type="scientific">Paenibacillus kribbensis</name>
    <dbReference type="NCBI Taxonomy" id="172713"/>
    <lineage>
        <taxon>Bacteria</taxon>
        <taxon>Bacillati</taxon>
        <taxon>Bacillota</taxon>
        <taxon>Bacilli</taxon>
        <taxon>Bacillales</taxon>
        <taxon>Paenibacillaceae</taxon>
        <taxon>Paenibacillus</taxon>
    </lineage>
</organism>
<dbReference type="PANTHER" id="PTHR45436">
    <property type="entry name" value="SENSOR HISTIDINE KINASE YKOH"/>
    <property type="match status" value="1"/>
</dbReference>
<feature type="transmembrane region" description="Helical" evidence="14">
    <location>
        <begin position="7"/>
        <end position="30"/>
    </location>
</feature>
<dbReference type="PRINTS" id="PR00344">
    <property type="entry name" value="BCTRLSENSOR"/>
</dbReference>
<comment type="subcellular location">
    <subcellularLocation>
        <location evidence="2">Cell membrane</location>
        <topology evidence="2">Multi-pass membrane protein</topology>
    </subcellularLocation>
</comment>
<dbReference type="PROSITE" id="PS50109">
    <property type="entry name" value="HIS_KIN"/>
    <property type="match status" value="1"/>
</dbReference>
<evidence type="ECO:0000256" key="7">
    <source>
        <dbReference type="ARBA" id="ARBA00022692"/>
    </source>
</evidence>
<dbReference type="SMART" id="SM00387">
    <property type="entry name" value="HATPase_c"/>
    <property type="match status" value="1"/>
</dbReference>
<evidence type="ECO:0000259" key="16">
    <source>
        <dbReference type="PROSITE" id="PS50885"/>
    </source>
</evidence>
<comment type="catalytic activity">
    <reaction evidence="1">
        <text>ATP + protein L-histidine = ADP + protein N-phospho-L-histidine.</text>
        <dbReference type="EC" id="2.7.13.3"/>
    </reaction>
</comment>
<dbReference type="PROSITE" id="PS50885">
    <property type="entry name" value="HAMP"/>
    <property type="match status" value="1"/>
</dbReference>
<dbReference type="GO" id="GO:0005524">
    <property type="term" value="F:ATP binding"/>
    <property type="evidence" value="ECO:0007669"/>
    <property type="project" value="UniProtKB-KW"/>
</dbReference>
<dbReference type="Pfam" id="PF02518">
    <property type="entry name" value="HATPase_c"/>
    <property type="match status" value="1"/>
</dbReference>
<dbReference type="GO" id="GO:0000155">
    <property type="term" value="F:phosphorelay sensor kinase activity"/>
    <property type="evidence" value="ECO:0007669"/>
    <property type="project" value="InterPro"/>
</dbReference>
<dbReference type="CDD" id="cd00075">
    <property type="entry name" value="HATPase"/>
    <property type="match status" value="1"/>
</dbReference>
<name>A0A222WMF0_9BACL</name>
<dbReference type="Gene3D" id="3.30.565.10">
    <property type="entry name" value="Histidine kinase-like ATPase, C-terminal domain"/>
    <property type="match status" value="1"/>
</dbReference>
<dbReference type="SMART" id="SM00388">
    <property type="entry name" value="HisKA"/>
    <property type="match status" value="1"/>
</dbReference>
<dbReference type="Gene3D" id="1.10.287.130">
    <property type="match status" value="1"/>
</dbReference>
<evidence type="ECO:0000313" key="17">
    <source>
        <dbReference type="EMBL" id="ASR47647.1"/>
    </source>
</evidence>
<evidence type="ECO:0000313" key="18">
    <source>
        <dbReference type="Proteomes" id="UP000214666"/>
    </source>
</evidence>
<gene>
    <name evidence="17" type="ORF">B4V02_13675</name>
</gene>
<dbReference type="SMART" id="SM00304">
    <property type="entry name" value="HAMP"/>
    <property type="match status" value="1"/>
</dbReference>
<dbReference type="InterPro" id="IPR003594">
    <property type="entry name" value="HATPase_dom"/>
</dbReference>
<dbReference type="CDD" id="cd00082">
    <property type="entry name" value="HisKA"/>
    <property type="match status" value="1"/>
</dbReference>
<reference evidence="17 18" key="1">
    <citation type="submission" date="2017-03" db="EMBL/GenBank/DDBJ databases">
        <title>Complete genome sequence of Paenibacillus Kribbensis producing bioflocculants.</title>
        <authorList>
            <person name="Lee H.-G."/>
            <person name="Oh H.-M."/>
        </authorList>
    </citation>
    <scope>NUCLEOTIDE SEQUENCE [LARGE SCALE GENOMIC DNA]</scope>
    <source>
        <strain evidence="17 18">AM49</strain>
    </source>
</reference>
<dbReference type="PANTHER" id="PTHR45436:SF5">
    <property type="entry name" value="SENSOR HISTIDINE KINASE TRCS"/>
    <property type="match status" value="1"/>
</dbReference>
<dbReference type="SUPFAM" id="SSF47384">
    <property type="entry name" value="Homodimeric domain of signal transducing histidine kinase"/>
    <property type="match status" value="1"/>
</dbReference>
<keyword evidence="9 17" id="KW-0418">Kinase</keyword>
<accession>A0A222WMF0</accession>
<evidence type="ECO:0000256" key="3">
    <source>
        <dbReference type="ARBA" id="ARBA00012438"/>
    </source>
</evidence>
<dbReference type="SUPFAM" id="SSF55874">
    <property type="entry name" value="ATPase domain of HSP90 chaperone/DNA topoisomerase II/histidine kinase"/>
    <property type="match status" value="1"/>
</dbReference>
<feature type="domain" description="Histidine kinase" evidence="15">
    <location>
        <begin position="239"/>
        <end position="451"/>
    </location>
</feature>
<dbReference type="KEGG" id="pkb:B4V02_13675"/>
<dbReference type="InterPro" id="IPR003661">
    <property type="entry name" value="HisK_dim/P_dom"/>
</dbReference>
<evidence type="ECO:0000256" key="14">
    <source>
        <dbReference type="SAM" id="Phobius"/>
    </source>
</evidence>
<dbReference type="InterPro" id="IPR004358">
    <property type="entry name" value="Sig_transdc_His_kin-like_C"/>
</dbReference>
<evidence type="ECO:0000256" key="13">
    <source>
        <dbReference type="ARBA" id="ARBA00023136"/>
    </source>
</evidence>
<dbReference type="STRING" id="172713.GCA_001705305_04916"/>
<evidence type="ECO:0000256" key="8">
    <source>
        <dbReference type="ARBA" id="ARBA00022741"/>
    </source>
</evidence>
<dbReference type="InterPro" id="IPR005467">
    <property type="entry name" value="His_kinase_dom"/>
</dbReference>